<dbReference type="InterPro" id="IPR024096">
    <property type="entry name" value="NO_sig/Golgi_transp_ligand-bd"/>
</dbReference>
<comment type="caution">
    <text evidence="1">The sequence shown here is derived from an EMBL/GenBank/DDBJ whole genome shotgun (WGS) entry which is preliminary data.</text>
</comment>
<dbReference type="AlphaFoldDB" id="A0A139X1C9"/>
<reference evidence="1 2" key="1">
    <citation type="journal article" date="2013" name="Genome Biol. Evol.">
        <title>Genomes of Stigonematalean cyanobacteria (subsection V) and the evolution of oxygenic photosynthesis from prokaryotes to plastids.</title>
        <authorList>
            <person name="Dagan T."/>
            <person name="Roettger M."/>
            <person name="Stucken K."/>
            <person name="Landan G."/>
            <person name="Koch R."/>
            <person name="Major P."/>
            <person name="Gould S.B."/>
            <person name="Goremykin V.V."/>
            <person name="Rippka R."/>
            <person name="Tandeau de Marsac N."/>
            <person name="Gugger M."/>
            <person name="Lockhart P.J."/>
            <person name="Allen J.F."/>
            <person name="Brune I."/>
            <person name="Maus I."/>
            <person name="Puhler A."/>
            <person name="Martin W.F."/>
        </authorList>
    </citation>
    <scope>NUCLEOTIDE SEQUENCE [LARGE SCALE GENOMIC DNA]</scope>
    <source>
        <strain evidence="1 2">PCC 7110</strain>
    </source>
</reference>
<evidence type="ECO:0000313" key="1">
    <source>
        <dbReference type="EMBL" id="KYC38466.1"/>
    </source>
</evidence>
<dbReference type="EMBL" id="ANNX02000040">
    <property type="protein sequence ID" value="KYC38466.1"/>
    <property type="molecule type" value="Genomic_DNA"/>
</dbReference>
<keyword evidence="2" id="KW-1185">Reference proteome</keyword>
<protein>
    <submittedName>
        <fullName evidence="1">Hydrocarbon-binding protein</fullName>
    </submittedName>
</protein>
<dbReference type="OrthoDB" id="573193at2"/>
<proteinExistence type="predicted"/>
<dbReference type="Proteomes" id="UP000076925">
    <property type="component" value="Unassembled WGS sequence"/>
</dbReference>
<accession>A0A139X1C9</accession>
<evidence type="ECO:0000313" key="2">
    <source>
        <dbReference type="Proteomes" id="UP000076925"/>
    </source>
</evidence>
<dbReference type="SUPFAM" id="SSF111126">
    <property type="entry name" value="Ligand-binding domain in the NO signalling and Golgi transport"/>
    <property type="match status" value="1"/>
</dbReference>
<name>A0A139X1C9_9CYAN</name>
<organism evidence="1 2">
    <name type="scientific">Scytonema hofmannii PCC 7110</name>
    <dbReference type="NCBI Taxonomy" id="128403"/>
    <lineage>
        <taxon>Bacteria</taxon>
        <taxon>Bacillati</taxon>
        <taxon>Cyanobacteriota</taxon>
        <taxon>Cyanophyceae</taxon>
        <taxon>Nostocales</taxon>
        <taxon>Scytonemataceae</taxon>
        <taxon>Scytonema</taxon>
    </lineage>
</organism>
<gene>
    <name evidence="1" type="ORF">WA1_35305</name>
</gene>
<dbReference type="RefSeq" id="WP_017745941.1">
    <property type="nucleotide sequence ID" value="NZ_KQ976354.1"/>
</dbReference>
<dbReference type="STRING" id="128403.WA1_35305"/>
<sequence length="152" mass="16442">MLRPTLGDFSSIVCFKAAIEGMEETLGEKTTAIALMAAGRNRGKKLAQEFGLAGTRISLDDIADKLRLALGQDGTRLCVIDKILSEGNTIKVYTSETLCSANEPQGSTRQCTYTLGAVWGALELLVGKRLQGKHTESVLRGGTHDVFEFTEF</sequence>